<sequence length="76" mass="8149">MVFSAVRISADDSANSTASSANSSPGMREYRRGWAPLPHSAEVFGGVGNFISNSNCDFRGIIHALDHIEEFAPNAH</sequence>
<protein>
    <submittedName>
        <fullName evidence="2">Uncharacterized protein</fullName>
    </submittedName>
</protein>
<feature type="compositionally biased region" description="Low complexity" evidence="1">
    <location>
        <begin position="11"/>
        <end position="24"/>
    </location>
</feature>
<comment type="caution">
    <text evidence="2">The sequence shown here is derived from an EMBL/GenBank/DDBJ whole genome shotgun (WGS) entry which is preliminary data.</text>
</comment>
<name>A0A1R1X928_9FUNG</name>
<organism evidence="2 3">
    <name type="scientific">Smittium culicis</name>
    <dbReference type="NCBI Taxonomy" id="133412"/>
    <lineage>
        <taxon>Eukaryota</taxon>
        <taxon>Fungi</taxon>
        <taxon>Fungi incertae sedis</taxon>
        <taxon>Zoopagomycota</taxon>
        <taxon>Kickxellomycotina</taxon>
        <taxon>Harpellomycetes</taxon>
        <taxon>Harpellales</taxon>
        <taxon>Legeriomycetaceae</taxon>
        <taxon>Smittium</taxon>
    </lineage>
</organism>
<proteinExistence type="predicted"/>
<gene>
    <name evidence="2" type="ORF">AYI69_g9956</name>
</gene>
<keyword evidence="3" id="KW-1185">Reference proteome</keyword>
<evidence type="ECO:0000313" key="2">
    <source>
        <dbReference type="EMBL" id="OMJ11141.1"/>
    </source>
</evidence>
<dbReference type="Proteomes" id="UP000187429">
    <property type="component" value="Unassembled WGS sequence"/>
</dbReference>
<evidence type="ECO:0000256" key="1">
    <source>
        <dbReference type="SAM" id="MobiDB-lite"/>
    </source>
</evidence>
<dbReference type="AlphaFoldDB" id="A0A1R1X928"/>
<feature type="region of interest" description="Disordered" evidence="1">
    <location>
        <begin position="1"/>
        <end position="29"/>
    </location>
</feature>
<accession>A0A1R1X928</accession>
<reference evidence="3" key="1">
    <citation type="submission" date="2017-01" db="EMBL/GenBank/DDBJ databases">
        <authorList>
            <person name="Wang Y."/>
            <person name="White M."/>
            <person name="Kvist S."/>
            <person name="Moncalvo J.-M."/>
        </authorList>
    </citation>
    <scope>NUCLEOTIDE SEQUENCE [LARGE SCALE GENOMIC DNA]</scope>
    <source>
        <strain evidence="3">ID-206-W2</strain>
    </source>
</reference>
<evidence type="ECO:0000313" key="3">
    <source>
        <dbReference type="Proteomes" id="UP000187429"/>
    </source>
</evidence>
<dbReference type="EMBL" id="LSSM01006254">
    <property type="protein sequence ID" value="OMJ11141.1"/>
    <property type="molecule type" value="Genomic_DNA"/>
</dbReference>